<name>A0ABQ7X9D6_BRANA</name>
<feature type="non-terminal residue" evidence="2">
    <location>
        <position position="1"/>
    </location>
</feature>
<gene>
    <name evidence="2" type="ORF">HID58_093983</name>
</gene>
<accession>A0ABQ7X9D6</accession>
<sequence>TLSPTFTRSVYEEVASLVSNEIYGKKRNLIWKEKRGSSLAGNLLLLLGFSVTLALPWTNSVMNVEFLGFSVTMKAKCYYMDESDASYESWNWDTDSMKNFHFDSIICASKDHNIVGAISKPSDWPSLKFYSTSLKDSRFFELASQPRQIIKGTFLIADSVIKEDQFQSYTDVGYLVWLRALFS</sequence>
<evidence type="ECO:0000256" key="1">
    <source>
        <dbReference type="SAM" id="Phobius"/>
    </source>
</evidence>
<keyword evidence="3" id="KW-1185">Reference proteome</keyword>
<organism evidence="2 3">
    <name type="scientific">Brassica napus</name>
    <name type="common">Rape</name>
    <dbReference type="NCBI Taxonomy" id="3708"/>
    <lineage>
        <taxon>Eukaryota</taxon>
        <taxon>Viridiplantae</taxon>
        <taxon>Streptophyta</taxon>
        <taxon>Embryophyta</taxon>
        <taxon>Tracheophyta</taxon>
        <taxon>Spermatophyta</taxon>
        <taxon>Magnoliopsida</taxon>
        <taxon>eudicotyledons</taxon>
        <taxon>Gunneridae</taxon>
        <taxon>Pentapetalae</taxon>
        <taxon>rosids</taxon>
        <taxon>malvids</taxon>
        <taxon>Brassicales</taxon>
        <taxon>Brassicaceae</taxon>
        <taxon>Brassiceae</taxon>
        <taxon>Brassica</taxon>
    </lineage>
</organism>
<proteinExistence type="predicted"/>
<keyword evidence="1" id="KW-1133">Transmembrane helix</keyword>
<dbReference type="Proteomes" id="UP000824890">
    <property type="component" value="Unassembled WGS sequence"/>
</dbReference>
<keyword evidence="1" id="KW-0472">Membrane</keyword>
<evidence type="ECO:0000313" key="3">
    <source>
        <dbReference type="Proteomes" id="UP000824890"/>
    </source>
</evidence>
<evidence type="ECO:0000313" key="2">
    <source>
        <dbReference type="EMBL" id="KAH0852481.1"/>
    </source>
</evidence>
<protein>
    <submittedName>
        <fullName evidence="2">Uncharacterized protein</fullName>
    </submittedName>
</protein>
<feature type="transmembrane region" description="Helical" evidence="1">
    <location>
        <begin position="39"/>
        <end position="57"/>
    </location>
</feature>
<keyword evidence="1" id="KW-0812">Transmembrane</keyword>
<comment type="caution">
    <text evidence="2">The sequence shown here is derived from an EMBL/GenBank/DDBJ whole genome shotgun (WGS) entry which is preliminary data.</text>
</comment>
<reference evidence="2 3" key="1">
    <citation type="submission" date="2021-05" db="EMBL/GenBank/DDBJ databases">
        <title>Genome Assembly of Synthetic Allotetraploid Brassica napus Reveals Homoeologous Exchanges between Subgenomes.</title>
        <authorList>
            <person name="Davis J.T."/>
        </authorList>
    </citation>
    <scope>NUCLEOTIDE SEQUENCE [LARGE SCALE GENOMIC DNA]</scope>
    <source>
        <strain evidence="3">cv. Da-Ae</strain>
        <tissue evidence="2">Seedling</tissue>
    </source>
</reference>
<dbReference type="EMBL" id="JAGKQM010001052">
    <property type="protein sequence ID" value="KAH0852481.1"/>
    <property type="molecule type" value="Genomic_DNA"/>
</dbReference>